<evidence type="ECO:0000313" key="17">
    <source>
        <dbReference type="Proteomes" id="UP000773614"/>
    </source>
</evidence>
<keyword evidence="14" id="KW-0732">Signal</keyword>
<dbReference type="AlphaFoldDB" id="A0A964T9I9"/>
<dbReference type="GO" id="GO:0008863">
    <property type="term" value="F:formate dehydrogenase (NAD+) activity"/>
    <property type="evidence" value="ECO:0007669"/>
    <property type="project" value="InterPro"/>
</dbReference>
<dbReference type="GO" id="GO:0005886">
    <property type="term" value="C:plasma membrane"/>
    <property type="evidence" value="ECO:0007669"/>
    <property type="project" value="UniProtKB-SubCell"/>
</dbReference>
<evidence type="ECO:0000256" key="9">
    <source>
        <dbReference type="ARBA" id="ARBA00022982"/>
    </source>
</evidence>
<evidence type="ECO:0000256" key="11">
    <source>
        <dbReference type="ARBA" id="ARBA00023004"/>
    </source>
</evidence>
<feature type="transmembrane region" description="Helical" evidence="13">
    <location>
        <begin position="180"/>
        <end position="197"/>
    </location>
</feature>
<comment type="similarity">
    <text evidence="3">Belongs to the formate dehydrogenase gamma subunit family.</text>
</comment>
<evidence type="ECO:0000256" key="14">
    <source>
        <dbReference type="SAM" id="SignalP"/>
    </source>
</evidence>
<proteinExistence type="inferred from homology"/>
<dbReference type="NCBIfam" id="TIGR01583">
    <property type="entry name" value="formate-DH-gamm"/>
    <property type="match status" value="1"/>
</dbReference>
<evidence type="ECO:0000259" key="15">
    <source>
        <dbReference type="Pfam" id="PF01292"/>
    </source>
</evidence>
<comment type="cofactor">
    <cofactor evidence="1">
        <name>heme</name>
        <dbReference type="ChEBI" id="CHEBI:30413"/>
    </cofactor>
</comment>
<evidence type="ECO:0000256" key="8">
    <source>
        <dbReference type="ARBA" id="ARBA00022723"/>
    </source>
</evidence>
<dbReference type="EMBL" id="SPKJ01000159">
    <property type="protein sequence ID" value="MYZ50372.1"/>
    <property type="molecule type" value="Genomic_DNA"/>
</dbReference>
<dbReference type="GO" id="GO:0015944">
    <property type="term" value="P:formate oxidation"/>
    <property type="evidence" value="ECO:0007669"/>
    <property type="project" value="TreeGrafter"/>
</dbReference>
<keyword evidence="5" id="KW-1003">Cell membrane</keyword>
<dbReference type="GO" id="GO:0046872">
    <property type="term" value="F:metal ion binding"/>
    <property type="evidence" value="ECO:0007669"/>
    <property type="project" value="UniProtKB-KW"/>
</dbReference>
<evidence type="ECO:0000313" key="16">
    <source>
        <dbReference type="EMBL" id="MYZ50372.1"/>
    </source>
</evidence>
<dbReference type="GO" id="GO:0009061">
    <property type="term" value="P:anaerobic respiration"/>
    <property type="evidence" value="ECO:0007669"/>
    <property type="project" value="TreeGrafter"/>
</dbReference>
<dbReference type="GO" id="GO:0022904">
    <property type="term" value="P:respiratory electron transport chain"/>
    <property type="evidence" value="ECO:0007669"/>
    <property type="project" value="InterPro"/>
</dbReference>
<feature type="transmembrane region" description="Helical" evidence="13">
    <location>
        <begin position="132"/>
        <end position="153"/>
    </location>
</feature>
<dbReference type="RefSeq" id="WP_246206553.1">
    <property type="nucleotide sequence ID" value="NZ_SPKJ01000159.1"/>
</dbReference>
<dbReference type="Pfam" id="PF01292">
    <property type="entry name" value="Ni_hydr_CYTB"/>
    <property type="match status" value="1"/>
</dbReference>
<comment type="caution">
    <text evidence="16">The sequence shown here is derived from an EMBL/GenBank/DDBJ whole genome shotgun (WGS) entry which is preliminary data.</text>
</comment>
<feature type="chain" id="PRO_5038087895" evidence="14">
    <location>
        <begin position="28"/>
        <end position="337"/>
    </location>
</feature>
<evidence type="ECO:0000256" key="13">
    <source>
        <dbReference type="SAM" id="Phobius"/>
    </source>
</evidence>
<dbReference type="SUPFAM" id="SSF81342">
    <property type="entry name" value="Transmembrane di-heme cytochromes"/>
    <property type="match status" value="1"/>
</dbReference>
<protein>
    <submittedName>
        <fullName evidence="16">Formate dehydrogenase subunit gamma</fullName>
    </submittedName>
</protein>
<dbReference type="InterPro" id="IPR011577">
    <property type="entry name" value="Cyt_b561_bac/Ni-Hgenase"/>
</dbReference>
<comment type="subcellular location">
    <subcellularLocation>
        <location evidence="2">Cell membrane</location>
        <topology evidence="2">Multi-pass membrane protein</topology>
    </subcellularLocation>
</comment>
<keyword evidence="12 13" id="KW-0472">Membrane</keyword>
<evidence type="ECO:0000256" key="4">
    <source>
        <dbReference type="ARBA" id="ARBA00022448"/>
    </source>
</evidence>
<accession>A0A964T9I9</accession>
<sequence>MSFSKRMRLILPLLAALVLGAGLFAYAPPSGAQGVSGSNPTAQSVNERQLLEEMKKIQGRVTIPNTAAGLLEQPQGRDYRGFREGALPWIGGILILGMLAALALFYFAKGRMRMTEGYAGVKILRFNVFERFNHWMTATAFIVLAITGLNYVFGKRLLMPLMSPEAFATWSAWAKLAHNFVSWVFILGLLFMLVVWIKDNIPDRYDWRWLREGGGFLRGTHPPAGRFNAGQKLIYWSVILGGIAMSASGVLMLFPFSFTDINGMQWAQYVHATIGMVLIAVIIAHIYIGTLGMEGAYDAMGRGEVDLNWARAHHSAWVEKQEARVTGARAPHPAPAE</sequence>
<keyword evidence="7 13" id="KW-0812">Transmembrane</keyword>
<feature type="signal peptide" evidence="14">
    <location>
        <begin position="1"/>
        <end position="27"/>
    </location>
</feature>
<keyword evidence="9" id="KW-0249">Electron transport</keyword>
<keyword evidence="11" id="KW-0408">Iron</keyword>
<evidence type="ECO:0000256" key="2">
    <source>
        <dbReference type="ARBA" id="ARBA00004651"/>
    </source>
</evidence>
<dbReference type="InterPro" id="IPR051817">
    <property type="entry name" value="FDH_cytochrome_b556_subunit"/>
</dbReference>
<keyword evidence="6" id="KW-0349">Heme</keyword>
<dbReference type="InterPro" id="IPR006471">
    <property type="entry name" value="Formate_DH_gsu"/>
</dbReference>
<evidence type="ECO:0000256" key="7">
    <source>
        <dbReference type="ARBA" id="ARBA00022692"/>
    </source>
</evidence>
<dbReference type="InterPro" id="IPR016174">
    <property type="entry name" value="Di-haem_cyt_TM"/>
</dbReference>
<evidence type="ECO:0000256" key="1">
    <source>
        <dbReference type="ARBA" id="ARBA00001971"/>
    </source>
</evidence>
<dbReference type="Gene3D" id="1.20.950.20">
    <property type="entry name" value="Transmembrane di-heme cytochromes, Chain C"/>
    <property type="match status" value="1"/>
</dbReference>
<dbReference type="Proteomes" id="UP000773614">
    <property type="component" value="Unassembled WGS sequence"/>
</dbReference>
<keyword evidence="10 13" id="KW-1133">Transmembrane helix</keyword>
<dbReference type="PANTHER" id="PTHR30074">
    <property type="entry name" value="FORMATE DEHYDROGENASE, NITRATE-INDUCIBLE, CYTOCHROME B556 FDN SUBUNIT"/>
    <property type="match status" value="1"/>
</dbReference>
<evidence type="ECO:0000256" key="5">
    <source>
        <dbReference type="ARBA" id="ARBA00022475"/>
    </source>
</evidence>
<gene>
    <name evidence="16" type="ORF">E4O86_21955</name>
</gene>
<dbReference type="GO" id="GO:0009326">
    <property type="term" value="C:formate dehydrogenase complex"/>
    <property type="evidence" value="ECO:0007669"/>
    <property type="project" value="InterPro"/>
</dbReference>
<keyword evidence="17" id="KW-1185">Reference proteome</keyword>
<keyword evidence="4" id="KW-0813">Transport</keyword>
<evidence type="ECO:0000256" key="3">
    <source>
        <dbReference type="ARBA" id="ARBA00010747"/>
    </source>
</evidence>
<organism evidence="16 17">
    <name type="scientific">Propylenella binzhouense</name>
    <dbReference type="NCBI Taxonomy" id="2555902"/>
    <lineage>
        <taxon>Bacteria</taxon>
        <taxon>Pseudomonadati</taxon>
        <taxon>Pseudomonadota</taxon>
        <taxon>Alphaproteobacteria</taxon>
        <taxon>Hyphomicrobiales</taxon>
        <taxon>Propylenellaceae</taxon>
        <taxon>Propylenella</taxon>
    </lineage>
</organism>
<reference evidence="16" key="1">
    <citation type="submission" date="2019-03" db="EMBL/GenBank/DDBJ databases">
        <title>Afifella sp. nov., isolated from activated sludge.</title>
        <authorList>
            <person name="Li Q."/>
            <person name="Liu Y."/>
        </authorList>
    </citation>
    <scope>NUCLEOTIDE SEQUENCE</scope>
    <source>
        <strain evidence="16">L72</strain>
    </source>
</reference>
<feature type="transmembrane region" description="Helical" evidence="13">
    <location>
        <begin position="233"/>
        <end position="254"/>
    </location>
</feature>
<feature type="domain" description="Cytochrome b561 bacterial/Ni-hydrogenase" evidence="15">
    <location>
        <begin position="125"/>
        <end position="295"/>
    </location>
</feature>
<name>A0A964T9I9_9HYPH</name>
<dbReference type="GO" id="GO:0036397">
    <property type="term" value="F:formate dehydrogenase (quinone) activity"/>
    <property type="evidence" value="ECO:0007669"/>
    <property type="project" value="TreeGrafter"/>
</dbReference>
<evidence type="ECO:0000256" key="10">
    <source>
        <dbReference type="ARBA" id="ARBA00022989"/>
    </source>
</evidence>
<feature type="transmembrane region" description="Helical" evidence="13">
    <location>
        <begin position="266"/>
        <end position="288"/>
    </location>
</feature>
<dbReference type="PANTHER" id="PTHR30074:SF6">
    <property type="entry name" value="FORMATE DEHYDROGENASE GAMMA SUBUNIT"/>
    <property type="match status" value="1"/>
</dbReference>
<dbReference type="GO" id="GO:0009055">
    <property type="term" value="F:electron transfer activity"/>
    <property type="evidence" value="ECO:0007669"/>
    <property type="project" value="InterPro"/>
</dbReference>
<feature type="transmembrane region" description="Helical" evidence="13">
    <location>
        <begin position="86"/>
        <end position="108"/>
    </location>
</feature>
<keyword evidence="8" id="KW-0479">Metal-binding</keyword>
<evidence type="ECO:0000256" key="6">
    <source>
        <dbReference type="ARBA" id="ARBA00022617"/>
    </source>
</evidence>
<evidence type="ECO:0000256" key="12">
    <source>
        <dbReference type="ARBA" id="ARBA00023136"/>
    </source>
</evidence>